<gene>
    <name evidence="2" type="ORF">HCN08_27360</name>
</gene>
<name>A0ABX0ZWF4_9ACTN</name>
<keyword evidence="3" id="KW-1185">Reference proteome</keyword>
<dbReference type="RefSeq" id="WP_167985925.1">
    <property type="nucleotide sequence ID" value="NZ_JAATEJ010000026.1"/>
</dbReference>
<accession>A0ABX0ZWF4</accession>
<organism evidence="2 3">
    <name type="scientific">Actinacidiphila epipremni</name>
    <dbReference type="NCBI Taxonomy" id="2053013"/>
    <lineage>
        <taxon>Bacteria</taxon>
        <taxon>Bacillati</taxon>
        <taxon>Actinomycetota</taxon>
        <taxon>Actinomycetes</taxon>
        <taxon>Kitasatosporales</taxon>
        <taxon>Streptomycetaceae</taxon>
        <taxon>Actinacidiphila</taxon>
    </lineage>
</organism>
<dbReference type="Proteomes" id="UP000734511">
    <property type="component" value="Unassembled WGS sequence"/>
</dbReference>
<reference evidence="2 3" key="1">
    <citation type="submission" date="2020-03" db="EMBL/GenBank/DDBJ databases">
        <title>WGS of actinomycetes isolated from Thailand.</title>
        <authorList>
            <person name="Thawai C."/>
        </authorList>
    </citation>
    <scope>NUCLEOTIDE SEQUENCE [LARGE SCALE GENOMIC DNA]</scope>
    <source>
        <strain evidence="2 3">PRB2-1</strain>
    </source>
</reference>
<feature type="region of interest" description="Disordered" evidence="1">
    <location>
        <begin position="1"/>
        <end position="20"/>
    </location>
</feature>
<protein>
    <submittedName>
        <fullName evidence="2">Uncharacterized protein</fullName>
    </submittedName>
</protein>
<evidence type="ECO:0000256" key="1">
    <source>
        <dbReference type="SAM" id="MobiDB-lite"/>
    </source>
</evidence>
<evidence type="ECO:0000313" key="2">
    <source>
        <dbReference type="EMBL" id="NJP47092.1"/>
    </source>
</evidence>
<proteinExistence type="predicted"/>
<dbReference type="EMBL" id="JAATEJ010000026">
    <property type="protein sequence ID" value="NJP47092.1"/>
    <property type="molecule type" value="Genomic_DNA"/>
</dbReference>
<comment type="caution">
    <text evidence="2">The sequence shown here is derived from an EMBL/GenBank/DDBJ whole genome shotgun (WGS) entry which is preliminary data.</text>
</comment>
<sequence length="97" mass="10229">MVRRQFDAHSPSDLVPSENTDLVSLGVGKSRNADLTYLPAAVLETTDSRVPAETAAIAVELGTSSRGRAVEPGRLAVWSGRGMAAGAHDDGDHQDWS</sequence>
<evidence type="ECO:0000313" key="3">
    <source>
        <dbReference type="Proteomes" id="UP000734511"/>
    </source>
</evidence>